<sequence>MQTLIALMPQGIDGHIVFAMVLTVLLHLTRPVYLAFRRQKTGYGVVFNSVTGLPMDLVTVRLIDEHGQTVSSAVSDKHGRYRIAARPGEFTVDVAKQGYTFPSQYLKKHSTVYANILPTARIRVKDYGIITKNIPIDPAAAGRSKVFGVHIALGKNTQYLLAYLSPFVVIAYPLIRGGILPWILYGLYLGALLVRLLTFKPGKPAFGTITDAETERPVSQAVVRIFDAKFNKLKETQVTAGTGRYAFVVSPGAYYVLIHKPGYKRVRLNFPDIKREGFTLTYDVKLKRLPMPVARTNIDTQAPAAPTQNIAYGDMG</sequence>
<keyword evidence="1" id="KW-1133">Transmembrane helix</keyword>
<evidence type="ECO:0000313" key="3">
    <source>
        <dbReference type="Proteomes" id="UP000710385"/>
    </source>
</evidence>
<accession>A0A928Y6A0</accession>
<dbReference type="GO" id="GO:0004180">
    <property type="term" value="F:carboxypeptidase activity"/>
    <property type="evidence" value="ECO:0007669"/>
    <property type="project" value="UniProtKB-KW"/>
</dbReference>
<comment type="caution">
    <text evidence="2">The sequence shown here is derived from an EMBL/GenBank/DDBJ whole genome shotgun (WGS) entry which is preliminary data.</text>
</comment>
<keyword evidence="2" id="KW-0378">Hydrolase</keyword>
<organism evidence="2 3">
    <name type="scientific">candidate division WWE3 bacterium</name>
    <dbReference type="NCBI Taxonomy" id="2053526"/>
    <lineage>
        <taxon>Bacteria</taxon>
        <taxon>Katanobacteria</taxon>
    </lineage>
</organism>
<proteinExistence type="predicted"/>
<dbReference type="SUPFAM" id="SSF49464">
    <property type="entry name" value="Carboxypeptidase regulatory domain-like"/>
    <property type="match status" value="1"/>
</dbReference>
<keyword evidence="2" id="KW-0645">Protease</keyword>
<dbReference type="Proteomes" id="UP000710385">
    <property type="component" value="Unassembled WGS sequence"/>
</dbReference>
<dbReference type="AlphaFoldDB" id="A0A928Y6A0"/>
<dbReference type="InterPro" id="IPR008969">
    <property type="entry name" value="CarboxyPept-like_regulatory"/>
</dbReference>
<gene>
    <name evidence="2" type="ORF">HS096_00760</name>
</gene>
<reference evidence="2" key="1">
    <citation type="submission" date="2020-05" db="EMBL/GenBank/DDBJ databases">
        <title>High-Quality Genomes of Partial-Nitritation/Anammox System by Hierarchical Clustering Based Hybrid Assembly.</title>
        <authorList>
            <person name="Liu L."/>
            <person name="Wang Y."/>
            <person name="Che Y."/>
            <person name="Chen Y."/>
            <person name="Xia Y."/>
            <person name="Luo R."/>
            <person name="Cheng S.H."/>
            <person name="Zheng C."/>
            <person name="Zhang T."/>
        </authorList>
    </citation>
    <scope>NUCLEOTIDE SEQUENCE</scope>
    <source>
        <strain evidence="2">H1_PAT1</strain>
    </source>
</reference>
<keyword evidence="1" id="KW-0812">Transmembrane</keyword>
<evidence type="ECO:0000256" key="1">
    <source>
        <dbReference type="SAM" id="Phobius"/>
    </source>
</evidence>
<dbReference type="Pfam" id="PF13620">
    <property type="entry name" value="CarboxypepD_reg"/>
    <property type="match status" value="2"/>
</dbReference>
<dbReference type="EMBL" id="JABTTY010000001">
    <property type="protein sequence ID" value="MBE7524919.1"/>
    <property type="molecule type" value="Genomic_DNA"/>
</dbReference>
<dbReference type="Gene3D" id="2.60.40.1120">
    <property type="entry name" value="Carboxypeptidase-like, regulatory domain"/>
    <property type="match status" value="2"/>
</dbReference>
<name>A0A928Y6A0_UNCKA</name>
<keyword evidence="2" id="KW-0121">Carboxypeptidase</keyword>
<protein>
    <submittedName>
        <fullName evidence="2">Carboxypeptidase regulatory-like domain-containing protein</fullName>
    </submittedName>
</protein>
<evidence type="ECO:0000313" key="2">
    <source>
        <dbReference type="EMBL" id="MBE7524919.1"/>
    </source>
</evidence>
<keyword evidence="1" id="KW-0472">Membrane</keyword>
<feature type="transmembrane region" description="Helical" evidence="1">
    <location>
        <begin position="181"/>
        <end position="198"/>
    </location>
</feature>
<dbReference type="SUPFAM" id="SSF49478">
    <property type="entry name" value="Cna protein B-type domain"/>
    <property type="match status" value="1"/>
</dbReference>
<feature type="transmembrane region" description="Helical" evidence="1">
    <location>
        <begin position="16"/>
        <end position="36"/>
    </location>
</feature>